<evidence type="ECO:0000313" key="3">
    <source>
        <dbReference type="Proteomes" id="UP001221142"/>
    </source>
</evidence>
<reference evidence="2" key="1">
    <citation type="submission" date="2023-03" db="EMBL/GenBank/DDBJ databases">
        <title>Massive genome expansion in bonnet fungi (Mycena s.s.) driven by repeated elements and novel gene families across ecological guilds.</title>
        <authorList>
            <consortium name="Lawrence Berkeley National Laboratory"/>
            <person name="Harder C.B."/>
            <person name="Miyauchi S."/>
            <person name="Viragh M."/>
            <person name="Kuo A."/>
            <person name="Thoen E."/>
            <person name="Andreopoulos B."/>
            <person name="Lu D."/>
            <person name="Skrede I."/>
            <person name="Drula E."/>
            <person name="Henrissat B."/>
            <person name="Morin E."/>
            <person name="Kohler A."/>
            <person name="Barry K."/>
            <person name="LaButti K."/>
            <person name="Morin E."/>
            <person name="Salamov A."/>
            <person name="Lipzen A."/>
            <person name="Mereny Z."/>
            <person name="Hegedus B."/>
            <person name="Baldrian P."/>
            <person name="Stursova M."/>
            <person name="Weitz H."/>
            <person name="Taylor A."/>
            <person name="Grigoriev I.V."/>
            <person name="Nagy L.G."/>
            <person name="Martin F."/>
            <person name="Kauserud H."/>
        </authorList>
    </citation>
    <scope>NUCLEOTIDE SEQUENCE</scope>
    <source>
        <strain evidence="2">9284</strain>
    </source>
</reference>
<gene>
    <name evidence="2" type="ORF">FB45DRAFT_837856</name>
</gene>
<sequence length="250" mass="28047">MTAFRCPECGATTAKDESDPITVTASPWTLVRCHELAKTNEPPNTTELDFMRPFLSKIAARLTRFDSEMTQLKEQLRRLETERAKLAEYHTQHAGIVSPLRRVPPEILAEIFSWTLPTIDQAKGDVSDLRRCPWVLTRISSLWRRTAISIPSLWSSIIWVDCATSPPPPLSMIQAQVDRARTTLAYLLFGMRVWKFSHANRNVRISVRALRSVGGFEPPDNSSFRSAFGCTPWSPSIATKAMAPVGHGAK</sequence>
<evidence type="ECO:0008006" key="4">
    <source>
        <dbReference type="Google" id="ProtNLM"/>
    </source>
</evidence>
<dbReference type="Proteomes" id="UP001221142">
    <property type="component" value="Unassembled WGS sequence"/>
</dbReference>
<evidence type="ECO:0000256" key="1">
    <source>
        <dbReference type="SAM" id="Coils"/>
    </source>
</evidence>
<comment type="caution">
    <text evidence="2">The sequence shown here is derived from an EMBL/GenBank/DDBJ whole genome shotgun (WGS) entry which is preliminary data.</text>
</comment>
<dbReference type="Gene3D" id="1.20.1280.50">
    <property type="match status" value="1"/>
</dbReference>
<feature type="coiled-coil region" evidence="1">
    <location>
        <begin position="62"/>
        <end position="92"/>
    </location>
</feature>
<organism evidence="2 3">
    <name type="scientific">Roridomyces roridus</name>
    <dbReference type="NCBI Taxonomy" id="1738132"/>
    <lineage>
        <taxon>Eukaryota</taxon>
        <taxon>Fungi</taxon>
        <taxon>Dikarya</taxon>
        <taxon>Basidiomycota</taxon>
        <taxon>Agaricomycotina</taxon>
        <taxon>Agaricomycetes</taxon>
        <taxon>Agaricomycetidae</taxon>
        <taxon>Agaricales</taxon>
        <taxon>Marasmiineae</taxon>
        <taxon>Mycenaceae</taxon>
        <taxon>Roridomyces</taxon>
    </lineage>
</organism>
<dbReference type="AlphaFoldDB" id="A0AAD7FH25"/>
<proteinExistence type="predicted"/>
<keyword evidence="3" id="KW-1185">Reference proteome</keyword>
<accession>A0AAD7FH25</accession>
<evidence type="ECO:0000313" key="2">
    <source>
        <dbReference type="EMBL" id="KAJ7623552.1"/>
    </source>
</evidence>
<protein>
    <recommendedName>
        <fullName evidence="4">F-box domain-containing protein</fullName>
    </recommendedName>
</protein>
<name>A0AAD7FH25_9AGAR</name>
<keyword evidence="1" id="KW-0175">Coiled coil</keyword>
<dbReference type="EMBL" id="JARKIF010000014">
    <property type="protein sequence ID" value="KAJ7623552.1"/>
    <property type="molecule type" value="Genomic_DNA"/>
</dbReference>